<evidence type="ECO:0000313" key="4">
    <source>
        <dbReference type="Proteomes" id="UP000824169"/>
    </source>
</evidence>
<comment type="caution">
    <text evidence="3">The sequence shown here is derived from an EMBL/GenBank/DDBJ whole genome shotgun (WGS) entry which is preliminary data.</text>
</comment>
<feature type="transmembrane region" description="Helical" evidence="1">
    <location>
        <begin position="84"/>
        <end position="104"/>
    </location>
</feature>
<evidence type="ECO:0000256" key="1">
    <source>
        <dbReference type="SAM" id="Phobius"/>
    </source>
</evidence>
<evidence type="ECO:0000259" key="2">
    <source>
        <dbReference type="Pfam" id="PF20047"/>
    </source>
</evidence>
<protein>
    <recommendedName>
        <fullName evidence="2">DUF6449 domain-containing protein</fullName>
    </recommendedName>
</protein>
<feature type="transmembrane region" description="Helical" evidence="1">
    <location>
        <begin position="162"/>
        <end position="189"/>
    </location>
</feature>
<dbReference type="InterPro" id="IPR045611">
    <property type="entry name" value="DUF6449"/>
</dbReference>
<feature type="transmembrane region" description="Helical" evidence="1">
    <location>
        <begin position="196"/>
        <end position="214"/>
    </location>
</feature>
<reference evidence="3" key="1">
    <citation type="submission" date="2020-10" db="EMBL/GenBank/DDBJ databases">
        <authorList>
            <person name="Gilroy R."/>
        </authorList>
    </citation>
    <scope>NUCLEOTIDE SEQUENCE</scope>
    <source>
        <strain evidence="3">CHK188-20938</strain>
    </source>
</reference>
<keyword evidence="1" id="KW-0812">Transmembrane</keyword>
<organism evidence="3 4">
    <name type="scientific">Candidatus Scatomonas pullistercoris</name>
    <dbReference type="NCBI Taxonomy" id="2840920"/>
    <lineage>
        <taxon>Bacteria</taxon>
        <taxon>Bacillati</taxon>
        <taxon>Bacillota</taxon>
        <taxon>Clostridia</taxon>
        <taxon>Lachnospirales</taxon>
        <taxon>Lachnospiraceae</taxon>
        <taxon>Lachnospiraceae incertae sedis</taxon>
        <taxon>Candidatus Scatomonas</taxon>
    </lineage>
</organism>
<feature type="domain" description="DUF6449" evidence="2">
    <location>
        <begin position="468"/>
        <end position="568"/>
    </location>
</feature>
<name>A0A9D1P0W3_9FIRM</name>
<keyword evidence="1" id="KW-0472">Membrane</keyword>
<dbReference type="AlphaFoldDB" id="A0A9D1P0W3"/>
<dbReference type="Proteomes" id="UP000824169">
    <property type="component" value="Unassembled WGS sequence"/>
</dbReference>
<gene>
    <name evidence="3" type="ORF">IAB71_01235</name>
</gene>
<feature type="transmembrane region" description="Helical" evidence="1">
    <location>
        <begin position="125"/>
        <end position="150"/>
    </location>
</feature>
<feature type="transmembrane region" description="Helical" evidence="1">
    <location>
        <begin position="326"/>
        <end position="351"/>
    </location>
</feature>
<sequence length="714" mass="80652">MKRRCPDMTAKLTGVKLLWEDVKTRSWLFILMTVGSAALLPFGLQMRLSTLEYDMLPVLQEDMEWFRQAKEQVLLDVLGYGNSMVYFGCIVAAVISAVTGFAYLQSRRQVDFYHSLPLRRERLFLIRYLGGFLMTAVPYLLCAAAALLGVGGAHGALCRETAAAAAGAAGFYILLFLLFYTLAVLAVLLTGRILTGLLLTGFFYLYGALCTWLIQREMSFYFSTYYYTAESGNFFGQMPLFLPVTQGLNLSRALAAGETVPAGSWVLAVLSLGIALGLCVLLYRKRPSEACGNAFSYRWMESVLKVAVAIPAALWVVSLLESMGYLAGTAMLLTAGGLAAVILTGIFEFIYSQDLRNVWRHKVSGIFALGGTLLILLAFQQDWFRYDSWLPEESQVESMAVYSSELDGIFTDSYWYMQDTEERILEEGLTEDFASIYQLARLGAGETGGAESEAASGSEWMTQAVIHFHLKNGRDIYRQYTVPLSRLEETVGQLLEEKSSREIYYPTQYRNVKNVTDLSFRDWNDYYDMNENLPLGRNEIDELLELFREEYLSCSYRELKEMEPVGVLYLGNFQDNRGPYMGTEIGYYIYPSFEKTLAYLNRRGIQLLERPDLSRIVSVQLDYLTELELSSEEDMTSSAVSELYAFNTKEDIEALFGQLERVRQTDYLTTGEYADVQIMFADGVYSSIQFQVKDGEAFRAFLDEHSGAQESYAE</sequence>
<feature type="transmembrane region" description="Helical" evidence="1">
    <location>
        <begin position="26"/>
        <end position="44"/>
    </location>
</feature>
<accession>A0A9D1P0W3</accession>
<evidence type="ECO:0000313" key="3">
    <source>
        <dbReference type="EMBL" id="HIV24404.1"/>
    </source>
</evidence>
<dbReference type="EMBL" id="DVOO01000003">
    <property type="protein sequence ID" value="HIV24404.1"/>
    <property type="molecule type" value="Genomic_DNA"/>
</dbReference>
<proteinExistence type="predicted"/>
<keyword evidence="1" id="KW-1133">Transmembrane helix</keyword>
<dbReference type="Pfam" id="PF20047">
    <property type="entry name" value="DUF6449"/>
    <property type="match status" value="1"/>
</dbReference>
<reference evidence="3" key="2">
    <citation type="journal article" date="2021" name="PeerJ">
        <title>Extensive microbial diversity within the chicken gut microbiome revealed by metagenomics and culture.</title>
        <authorList>
            <person name="Gilroy R."/>
            <person name="Ravi A."/>
            <person name="Getino M."/>
            <person name="Pursley I."/>
            <person name="Horton D.L."/>
            <person name="Alikhan N.F."/>
            <person name="Baker D."/>
            <person name="Gharbi K."/>
            <person name="Hall N."/>
            <person name="Watson M."/>
            <person name="Adriaenssens E.M."/>
            <person name="Foster-Nyarko E."/>
            <person name="Jarju S."/>
            <person name="Secka A."/>
            <person name="Antonio M."/>
            <person name="Oren A."/>
            <person name="Chaudhuri R.R."/>
            <person name="La Ragione R."/>
            <person name="Hildebrand F."/>
            <person name="Pallen M.J."/>
        </authorList>
    </citation>
    <scope>NUCLEOTIDE SEQUENCE</scope>
    <source>
        <strain evidence="3">CHK188-20938</strain>
    </source>
</reference>
<feature type="transmembrane region" description="Helical" evidence="1">
    <location>
        <begin position="363"/>
        <end position="379"/>
    </location>
</feature>
<feature type="transmembrane region" description="Helical" evidence="1">
    <location>
        <begin position="303"/>
        <end position="320"/>
    </location>
</feature>
<feature type="transmembrane region" description="Helical" evidence="1">
    <location>
        <begin position="262"/>
        <end position="283"/>
    </location>
</feature>